<dbReference type="EMBL" id="FNAY01000010">
    <property type="protein sequence ID" value="SDF36884.1"/>
    <property type="molecule type" value="Genomic_DNA"/>
</dbReference>
<dbReference type="GO" id="GO:1990281">
    <property type="term" value="C:efflux pump complex"/>
    <property type="evidence" value="ECO:0007669"/>
    <property type="project" value="TreeGrafter"/>
</dbReference>
<evidence type="ECO:0000313" key="5">
    <source>
        <dbReference type="EMBL" id="SDF36884.1"/>
    </source>
</evidence>
<evidence type="ECO:0000256" key="2">
    <source>
        <dbReference type="SAM" id="SignalP"/>
    </source>
</evidence>
<dbReference type="Gene3D" id="1.10.287.470">
    <property type="entry name" value="Helix hairpin bin"/>
    <property type="match status" value="1"/>
</dbReference>
<feature type="chain" id="PRO_5010292356" evidence="2">
    <location>
        <begin position="24"/>
        <end position="352"/>
    </location>
</feature>
<comment type="similarity">
    <text evidence="1">Belongs to the membrane fusion protein (MFP) (TC 8.A.1) family.</text>
</comment>
<dbReference type="Pfam" id="PF25967">
    <property type="entry name" value="RND-MFP_C"/>
    <property type="match status" value="1"/>
</dbReference>
<gene>
    <name evidence="5" type="ORF">SAMN04244550_02110</name>
</gene>
<evidence type="ECO:0000313" key="6">
    <source>
        <dbReference type="Proteomes" id="UP000183812"/>
    </source>
</evidence>
<feature type="domain" description="Multidrug resistance protein MdtA-like C-terminal permuted SH3" evidence="4">
    <location>
        <begin position="281"/>
        <end position="337"/>
    </location>
</feature>
<accession>A0A1G7KIM0</accession>
<dbReference type="InterPro" id="IPR058627">
    <property type="entry name" value="MdtA-like_C"/>
</dbReference>
<keyword evidence="2" id="KW-0732">Signal</keyword>
<dbReference type="NCBIfam" id="TIGR01730">
    <property type="entry name" value="RND_mfp"/>
    <property type="match status" value="1"/>
</dbReference>
<dbReference type="Gene3D" id="2.40.420.20">
    <property type="match status" value="1"/>
</dbReference>
<evidence type="ECO:0000256" key="1">
    <source>
        <dbReference type="ARBA" id="ARBA00009477"/>
    </source>
</evidence>
<dbReference type="GO" id="GO:0015562">
    <property type="term" value="F:efflux transmembrane transporter activity"/>
    <property type="evidence" value="ECO:0007669"/>
    <property type="project" value="TreeGrafter"/>
</dbReference>
<dbReference type="RefSeq" id="WP_074554120.1">
    <property type="nucleotide sequence ID" value="NZ_CP119563.1"/>
</dbReference>
<dbReference type="SUPFAM" id="SSF111369">
    <property type="entry name" value="HlyD-like secretion proteins"/>
    <property type="match status" value="1"/>
</dbReference>
<reference evidence="5 6" key="1">
    <citation type="submission" date="2016-10" db="EMBL/GenBank/DDBJ databases">
        <authorList>
            <person name="de Groot N.N."/>
        </authorList>
    </citation>
    <scope>NUCLEOTIDE SEQUENCE [LARGE SCALE GENOMIC DNA]</scope>
    <source>
        <strain evidence="6">DSM 938 / 37b4</strain>
    </source>
</reference>
<protein>
    <submittedName>
        <fullName evidence="5">RND family efflux transporter, MFP subunit</fullName>
    </submittedName>
</protein>
<proteinExistence type="inferred from homology"/>
<dbReference type="Gene3D" id="2.40.30.170">
    <property type="match status" value="1"/>
</dbReference>
<dbReference type="PANTHER" id="PTHR30469:SF15">
    <property type="entry name" value="HLYD FAMILY OF SECRETION PROTEINS"/>
    <property type="match status" value="1"/>
</dbReference>
<name>A0A1G7KIM0_RHOCA</name>
<dbReference type="OrthoDB" id="9813967at2"/>
<dbReference type="AlphaFoldDB" id="A0A1G7KIM0"/>
<feature type="signal peptide" evidence="2">
    <location>
        <begin position="1"/>
        <end position="23"/>
    </location>
</feature>
<dbReference type="InterPro" id="IPR058792">
    <property type="entry name" value="Beta-barrel_RND_2"/>
</dbReference>
<dbReference type="Proteomes" id="UP000183812">
    <property type="component" value="Unassembled WGS sequence"/>
</dbReference>
<feature type="domain" description="CusB-like beta-barrel" evidence="3">
    <location>
        <begin position="202"/>
        <end position="273"/>
    </location>
</feature>
<evidence type="ECO:0000259" key="4">
    <source>
        <dbReference type="Pfam" id="PF25967"/>
    </source>
</evidence>
<dbReference type="PANTHER" id="PTHR30469">
    <property type="entry name" value="MULTIDRUG RESISTANCE PROTEIN MDTA"/>
    <property type="match status" value="1"/>
</dbReference>
<dbReference type="InterPro" id="IPR006143">
    <property type="entry name" value="RND_pump_MFP"/>
</dbReference>
<sequence length="352" mass="36614">MIRPALLVLLALAPAIPPAPALAEALVRPVVSEIVTGSAIATRDFPGVIAAEVETTLGFQTAGRIETRPVNLGDAVAAGQVLATLDQVTLAEDVAAAEAGLRAARAEADFARQSLERAQELQRRGVAPLATLEAAAAKAAATRAAVDRARADLSRARDAERFGRMSAPSAGVVSQILAEPGAVVTPGTPVLRLATAAGREAVIDVPDEMLAVLPKDARFTIETRGDGPQTLPGRLRLIEPVADASTRAHRLRISLEGGGQALRLGTLVTARLDLPEAPLLTLPLAAIRPDTDPPQVWRLGPDRRAEAVPVTLGQRLDDRVVISSGLTAGDEVVIRGIRSITPGQSLGPRVSP</sequence>
<evidence type="ECO:0000259" key="3">
    <source>
        <dbReference type="Pfam" id="PF25954"/>
    </source>
</evidence>
<dbReference type="Pfam" id="PF25954">
    <property type="entry name" value="Beta-barrel_RND_2"/>
    <property type="match status" value="1"/>
</dbReference>
<dbReference type="Gene3D" id="2.40.50.100">
    <property type="match status" value="1"/>
</dbReference>
<organism evidence="5 6">
    <name type="scientific">Rhodobacter capsulatus</name>
    <name type="common">Rhodopseudomonas capsulata</name>
    <dbReference type="NCBI Taxonomy" id="1061"/>
    <lineage>
        <taxon>Bacteria</taxon>
        <taxon>Pseudomonadati</taxon>
        <taxon>Pseudomonadota</taxon>
        <taxon>Alphaproteobacteria</taxon>
        <taxon>Rhodobacterales</taxon>
        <taxon>Rhodobacter group</taxon>
        <taxon>Rhodobacter</taxon>
    </lineage>
</organism>